<keyword evidence="3" id="KW-1185">Reference proteome</keyword>
<comment type="caution">
    <text evidence="2">The sequence shown here is derived from an EMBL/GenBank/DDBJ whole genome shotgun (WGS) entry which is preliminary data.</text>
</comment>
<dbReference type="Pfam" id="PF20183">
    <property type="entry name" value="DUF6546"/>
    <property type="match status" value="1"/>
</dbReference>
<dbReference type="InParanoid" id="A0A2P5HQA1"/>
<feature type="domain" description="DUF6546" evidence="1">
    <location>
        <begin position="228"/>
        <end position="385"/>
    </location>
</feature>
<dbReference type="EMBL" id="MAVT02000999">
    <property type="protein sequence ID" value="POS72443.1"/>
    <property type="molecule type" value="Genomic_DNA"/>
</dbReference>
<dbReference type="AlphaFoldDB" id="A0A2P5HQA1"/>
<protein>
    <recommendedName>
        <fullName evidence="1">DUF6546 domain-containing protein</fullName>
    </recommendedName>
</protein>
<evidence type="ECO:0000313" key="2">
    <source>
        <dbReference type="EMBL" id="POS72443.1"/>
    </source>
</evidence>
<name>A0A2P5HQA1_DIAHE</name>
<evidence type="ECO:0000313" key="3">
    <source>
        <dbReference type="Proteomes" id="UP000094444"/>
    </source>
</evidence>
<sequence>MAHVPTEIILLILKYLNRICRREHRRTCTYASVCRLWQEFFEKKHFSKLSLTWLDFPRLKEYVVGGRRKLVKRIKVEIPFRATGRWQPRAGMYVYMIKTLFETLGTWWDVFNSKNPGQMVLEISVCHRNYISPGILPQHFIYTPLLSLSRTPPAYAVERLVLHPKMYDVFRTIPRALHYLMRSLPALRLLTSENRVLPTTTYIDSKPLQVYEYMFRSLPVSVTELRLCSLGLDLARVSRQLKHLTASFVVDAKHFFQPFWPEPSTARPSSTAKWVWDQLETLALTSELLRRPLENEKEVNHLLEAISLAVRRMPRLLTLEIWNGDDHQDAFVFCYSYSTVSRRASLTIQGTRQIYMTQDTERSWGETIRQKTGLKSEIQFEKLDISPPFMAEAVCWFLELRGRVATDKVWITPI</sequence>
<proteinExistence type="predicted"/>
<dbReference type="Proteomes" id="UP000094444">
    <property type="component" value="Unassembled WGS sequence"/>
</dbReference>
<accession>A0A2P5HQA1</accession>
<gene>
    <name evidence="2" type="ORF">DHEL01_v209158</name>
</gene>
<organism evidence="2 3">
    <name type="scientific">Diaporthe helianthi</name>
    <dbReference type="NCBI Taxonomy" id="158607"/>
    <lineage>
        <taxon>Eukaryota</taxon>
        <taxon>Fungi</taxon>
        <taxon>Dikarya</taxon>
        <taxon>Ascomycota</taxon>
        <taxon>Pezizomycotina</taxon>
        <taxon>Sordariomycetes</taxon>
        <taxon>Sordariomycetidae</taxon>
        <taxon>Diaporthales</taxon>
        <taxon>Diaporthaceae</taxon>
        <taxon>Diaporthe</taxon>
    </lineage>
</organism>
<reference evidence="2" key="1">
    <citation type="submission" date="2017-09" db="EMBL/GenBank/DDBJ databases">
        <title>Polyketide synthases of a Diaporthe helianthi virulent isolate.</title>
        <authorList>
            <person name="Baroncelli R."/>
        </authorList>
    </citation>
    <scope>NUCLEOTIDE SEQUENCE [LARGE SCALE GENOMIC DNA]</scope>
    <source>
        <strain evidence="2">7/96</strain>
    </source>
</reference>
<dbReference type="OrthoDB" id="4802432at2759"/>
<dbReference type="InterPro" id="IPR046676">
    <property type="entry name" value="DUF6546"/>
</dbReference>
<evidence type="ECO:0000259" key="1">
    <source>
        <dbReference type="Pfam" id="PF20183"/>
    </source>
</evidence>